<comment type="caution">
    <text evidence="2">The sequence shown here is derived from an EMBL/GenBank/DDBJ whole genome shotgun (WGS) entry which is preliminary data.</text>
</comment>
<feature type="region of interest" description="Disordered" evidence="1">
    <location>
        <begin position="24"/>
        <end position="43"/>
    </location>
</feature>
<dbReference type="Proteomes" id="UP000186955">
    <property type="component" value="Unassembled WGS sequence"/>
</dbReference>
<evidence type="ECO:0000313" key="2">
    <source>
        <dbReference type="EMBL" id="OKP14794.1"/>
    </source>
</evidence>
<keyword evidence="3" id="KW-1185">Reference proteome</keyword>
<evidence type="ECO:0000256" key="1">
    <source>
        <dbReference type="SAM" id="MobiDB-lite"/>
    </source>
</evidence>
<protein>
    <submittedName>
        <fullName evidence="2">Uncharacterized protein</fullName>
    </submittedName>
</protein>
<organism evidence="2 3">
    <name type="scientific">Penicillium subrubescens</name>
    <dbReference type="NCBI Taxonomy" id="1316194"/>
    <lineage>
        <taxon>Eukaryota</taxon>
        <taxon>Fungi</taxon>
        <taxon>Dikarya</taxon>
        <taxon>Ascomycota</taxon>
        <taxon>Pezizomycotina</taxon>
        <taxon>Eurotiomycetes</taxon>
        <taxon>Eurotiomycetidae</taxon>
        <taxon>Eurotiales</taxon>
        <taxon>Aspergillaceae</taxon>
        <taxon>Penicillium</taxon>
    </lineage>
</organism>
<dbReference type="STRING" id="1316194.A0A1Q5UQR0"/>
<dbReference type="EMBL" id="MNBE01000058">
    <property type="protein sequence ID" value="OKP14794.1"/>
    <property type="molecule type" value="Genomic_DNA"/>
</dbReference>
<accession>A0A1Q5UQR0</accession>
<evidence type="ECO:0000313" key="3">
    <source>
        <dbReference type="Proteomes" id="UP000186955"/>
    </source>
</evidence>
<proteinExistence type="predicted"/>
<reference evidence="2 3" key="1">
    <citation type="submission" date="2016-10" db="EMBL/GenBank/DDBJ databases">
        <title>Genome sequence of the ascomycete fungus Penicillium subrubescens.</title>
        <authorList>
            <person name="De Vries R.P."/>
            <person name="Peng M."/>
            <person name="Dilokpimol A."/>
            <person name="Hilden K."/>
            <person name="Makela M.R."/>
            <person name="Grigoriev I."/>
            <person name="Riley R."/>
            <person name="Granchi Z."/>
        </authorList>
    </citation>
    <scope>NUCLEOTIDE SEQUENCE [LARGE SCALE GENOMIC DNA]</scope>
    <source>
        <strain evidence="2 3">CBS 132785</strain>
    </source>
</reference>
<gene>
    <name evidence="2" type="ORF">PENSUB_5858</name>
</gene>
<sequence length="94" mass="9902">MLDPRDVIEIGPLDKSEALELLRRKIGPQKPASGASDDAQISEPSQVLELVEALDFMPLAITQAAGYIAHYAPRRSVSGRASGGGVGDDEGEAE</sequence>
<dbReference type="AlphaFoldDB" id="A0A1Q5UQR0"/>
<name>A0A1Q5UQR0_9EURO</name>